<dbReference type="Gene3D" id="3.40.1190.20">
    <property type="match status" value="1"/>
</dbReference>
<dbReference type="Proteomes" id="UP000018144">
    <property type="component" value="Unassembled WGS sequence"/>
</dbReference>
<dbReference type="InterPro" id="IPR052562">
    <property type="entry name" value="Ketohexokinase-related"/>
</dbReference>
<dbReference type="AlphaFoldDB" id="U4KWS8"/>
<evidence type="ECO:0000313" key="2">
    <source>
        <dbReference type="Proteomes" id="UP000018144"/>
    </source>
</evidence>
<sequence>MTDPRPGILFIGAIYEDTLLYVPSLKEDRKTRLTSKDVRIGGNVINTLKVLQSAPAFDYSSDSAFSHLYYFGAVGNKNSCSDVYADLREHNIEPTLFHREDCKGIDEAIVICSEESNTRTILSHTKNISEPTALELTTAFFALPVTPYWIHIEGRNCIEVLKFLKVIRSVGFIGKISVDLERDREGSKELIAEANILFVSHTYGEALIKESIEEQINDSIKVLDPSEIAAQITEILCLEMKLDACLYILWGKYGSFGFVHNENFASGDSLKMYEGFLATYYPGKKALVHSLAYPSKIVETVGAGDSYIAGALWTHARSHAMSPHVDPYSDSDYPSPLTMATSVGGGQ</sequence>
<keyword evidence="1" id="KW-0418">Kinase</keyword>
<accession>U4KWS8</accession>
<dbReference type="PANTHER" id="PTHR42774:SF3">
    <property type="entry name" value="KETOHEXOKINASE"/>
    <property type="match status" value="1"/>
</dbReference>
<reference evidence="1 2" key="1">
    <citation type="journal article" date="2013" name="PLoS Genet.">
        <title>The genome and development-dependent transcriptomes of Pyronema confluens: a window into fungal evolution.</title>
        <authorList>
            <person name="Traeger S."/>
            <person name="Altegoer F."/>
            <person name="Freitag M."/>
            <person name="Gabaldon T."/>
            <person name="Kempken F."/>
            <person name="Kumar A."/>
            <person name="Marcet-Houben M."/>
            <person name="Poggeler S."/>
            <person name="Stajich J.E."/>
            <person name="Nowrousian M."/>
        </authorList>
    </citation>
    <scope>NUCLEOTIDE SEQUENCE [LARGE SCALE GENOMIC DNA]</scope>
    <source>
        <strain evidence="2">CBS 100304</strain>
        <tissue evidence="1">Vegetative mycelium</tissue>
    </source>
</reference>
<dbReference type="GO" id="GO:0016301">
    <property type="term" value="F:kinase activity"/>
    <property type="evidence" value="ECO:0007669"/>
    <property type="project" value="UniProtKB-KW"/>
</dbReference>
<dbReference type="InterPro" id="IPR029056">
    <property type="entry name" value="Ribokinase-like"/>
</dbReference>
<dbReference type="PANTHER" id="PTHR42774">
    <property type="entry name" value="PHOSPHOTRANSFERASE SYSTEM TRANSPORT PROTEIN"/>
    <property type="match status" value="1"/>
</dbReference>
<dbReference type="eggNOG" id="KOG2947">
    <property type="taxonomic scope" value="Eukaryota"/>
</dbReference>
<keyword evidence="2" id="KW-1185">Reference proteome</keyword>
<name>U4KWS8_PYROM</name>
<dbReference type="OrthoDB" id="204058at2759"/>
<dbReference type="SUPFAM" id="SSF53613">
    <property type="entry name" value="Ribokinase-like"/>
    <property type="match status" value="1"/>
</dbReference>
<proteinExistence type="predicted"/>
<protein>
    <submittedName>
        <fullName evidence="1">Similar to Ketohexokinase acc. no. P50053</fullName>
    </submittedName>
</protein>
<organism evidence="1 2">
    <name type="scientific">Pyronema omphalodes (strain CBS 100304)</name>
    <name type="common">Pyronema confluens</name>
    <dbReference type="NCBI Taxonomy" id="1076935"/>
    <lineage>
        <taxon>Eukaryota</taxon>
        <taxon>Fungi</taxon>
        <taxon>Dikarya</taxon>
        <taxon>Ascomycota</taxon>
        <taxon>Pezizomycotina</taxon>
        <taxon>Pezizomycetes</taxon>
        <taxon>Pezizales</taxon>
        <taxon>Pyronemataceae</taxon>
        <taxon>Pyronema</taxon>
    </lineage>
</organism>
<keyword evidence="1" id="KW-0808">Transferase</keyword>
<evidence type="ECO:0000313" key="1">
    <source>
        <dbReference type="EMBL" id="CCX05681.1"/>
    </source>
</evidence>
<dbReference type="EMBL" id="HF935265">
    <property type="protein sequence ID" value="CCX05681.1"/>
    <property type="molecule type" value="Genomic_DNA"/>
</dbReference>
<dbReference type="STRING" id="1076935.U4KWS8"/>
<gene>
    <name evidence="1" type="ORF">PCON_05268</name>
</gene>